<feature type="transmembrane region" description="Helical" evidence="6">
    <location>
        <begin position="398"/>
        <end position="419"/>
    </location>
</feature>
<evidence type="ECO:0000313" key="9">
    <source>
        <dbReference type="EMBL" id="CAI50251.1"/>
    </source>
</evidence>
<dbReference type="GeneID" id="3702030"/>
<dbReference type="GO" id="GO:0005886">
    <property type="term" value="C:plasma membrane"/>
    <property type="evidence" value="ECO:0007669"/>
    <property type="project" value="UniProtKB-SubCell"/>
</dbReference>
<feature type="transmembrane region" description="Helical" evidence="6">
    <location>
        <begin position="12"/>
        <end position="28"/>
    </location>
</feature>
<evidence type="ECO:0000256" key="4">
    <source>
        <dbReference type="ARBA" id="ARBA00022989"/>
    </source>
</evidence>
<evidence type="ECO:0000256" key="1">
    <source>
        <dbReference type="ARBA" id="ARBA00004651"/>
    </source>
</evidence>
<dbReference type="eggNOG" id="arCOG04203">
    <property type="taxonomic scope" value="Archaea"/>
</dbReference>
<feature type="transmembrane region" description="Helical" evidence="6">
    <location>
        <begin position="308"/>
        <end position="330"/>
    </location>
</feature>
<feature type="transmembrane region" description="Helical" evidence="6">
    <location>
        <begin position="179"/>
        <end position="198"/>
    </location>
</feature>
<dbReference type="HOGENOM" id="CLU_036781_1_1_2"/>
<dbReference type="InterPro" id="IPR003416">
    <property type="entry name" value="MgtC/SapB/SrpB/YhiD_fam"/>
</dbReference>
<feature type="transmembrane region" description="Helical" evidence="6">
    <location>
        <begin position="268"/>
        <end position="288"/>
    </location>
</feature>
<dbReference type="OrthoDB" id="187863at2157"/>
<keyword evidence="3 6" id="KW-0812">Transmembrane</keyword>
<feature type="transmembrane region" description="Helical" evidence="6">
    <location>
        <begin position="368"/>
        <end position="386"/>
    </location>
</feature>
<feature type="transmembrane region" description="Helical" evidence="6">
    <location>
        <begin position="205"/>
        <end position="226"/>
    </location>
</feature>
<dbReference type="InterPro" id="IPR049177">
    <property type="entry name" value="MgtC_SapB_SrpB_YhiD_N"/>
</dbReference>
<feature type="transmembrane region" description="Helical" evidence="6">
    <location>
        <begin position="335"/>
        <end position="356"/>
    </location>
</feature>
<keyword evidence="10" id="KW-1185">Reference proteome</keyword>
<dbReference type="KEGG" id="nph:NP_4320A"/>
<dbReference type="PANTHER" id="PTHR39084:SF1">
    <property type="entry name" value="DUF4010 DOMAIN-CONTAINING PROTEIN"/>
    <property type="match status" value="1"/>
</dbReference>
<keyword evidence="2" id="KW-1003">Cell membrane</keyword>
<feature type="domain" description="DUF4010" evidence="8">
    <location>
        <begin position="185"/>
        <end position="389"/>
    </location>
</feature>
<evidence type="ECO:0000259" key="8">
    <source>
        <dbReference type="Pfam" id="PF13194"/>
    </source>
</evidence>
<evidence type="ECO:0000259" key="7">
    <source>
        <dbReference type="Pfam" id="PF02308"/>
    </source>
</evidence>
<evidence type="ECO:0000256" key="5">
    <source>
        <dbReference type="ARBA" id="ARBA00023136"/>
    </source>
</evidence>
<feature type="domain" description="MgtC/SapB/SrpB/YhiD N-terminal" evidence="7">
    <location>
        <begin position="16"/>
        <end position="132"/>
    </location>
</feature>
<sequence>MSELGPAMLDDNVAALVLAALLGLFLGLEREWSDKVAGIRTFALVSLIAAVFTILGEPLLLFVGAAFVVVVGVILGIRGLVGQTETLSLTTSASLLVAYGVGSLVASGHVLEGVTVTVVSSLLLVLKQELHAVAGSLSRQEVRSSTEFAILAFVIYPLLPPEERTIAVGDAAVAVEPRVVWLMVVFVAGIGIANYAIVQLYGGRGIAVTGFFGGFASSTGVVGAMLDHVSQQPDASRYGIAAVVLSNAAMAMRNLAIAVVFTIGAGVLVEAVIPLGAVVVGAIVVAAFTAEWSESVEMDLGAPFTLRYALGVGGLFLVVLLAGGFAEALFGTEGLYAAAAISGLVSSAGATASAVILYSNGQITADQAVVAILLASAASIAVKAGLSALSPNREFARGVVVWSAVLLVGAGAVTGLVVLL</sequence>
<dbReference type="RefSeq" id="WP_011323867.1">
    <property type="nucleotide sequence ID" value="NC_007426.1"/>
</dbReference>
<feature type="transmembrane region" description="Helical" evidence="6">
    <location>
        <begin position="238"/>
        <end position="261"/>
    </location>
</feature>
<dbReference type="Pfam" id="PF13194">
    <property type="entry name" value="DUF4010"/>
    <property type="match status" value="1"/>
</dbReference>
<accession>A0A1U7EYF5</accession>
<evidence type="ECO:0000256" key="6">
    <source>
        <dbReference type="SAM" id="Phobius"/>
    </source>
</evidence>
<dbReference type="Pfam" id="PF02308">
    <property type="entry name" value="MgtC"/>
    <property type="match status" value="1"/>
</dbReference>
<name>A0A1U7EYF5_NATPD</name>
<feature type="transmembrane region" description="Helical" evidence="6">
    <location>
        <begin position="87"/>
        <end position="107"/>
    </location>
</feature>
<dbReference type="PRINTS" id="PR01837">
    <property type="entry name" value="MGTCSAPBPROT"/>
</dbReference>
<feature type="transmembrane region" description="Helical" evidence="6">
    <location>
        <begin position="37"/>
        <end position="55"/>
    </location>
</feature>
<protein>
    <submittedName>
        <fullName evidence="9">DUF4010 family protein</fullName>
    </submittedName>
</protein>
<evidence type="ECO:0000256" key="2">
    <source>
        <dbReference type="ARBA" id="ARBA00022475"/>
    </source>
</evidence>
<proteinExistence type="predicted"/>
<organism evidence="9 10">
    <name type="scientific">Natronomonas pharaonis (strain ATCC 35678 / DSM 2160 / CIP 103997 / JCM 8858 / NBRC 14720 / NCIMB 2260 / Gabara)</name>
    <name type="common">Halobacterium pharaonis</name>
    <dbReference type="NCBI Taxonomy" id="348780"/>
    <lineage>
        <taxon>Archaea</taxon>
        <taxon>Methanobacteriati</taxon>
        <taxon>Methanobacteriota</taxon>
        <taxon>Stenosarchaea group</taxon>
        <taxon>Halobacteria</taxon>
        <taxon>Halobacteriales</taxon>
        <taxon>Natronomonadaceae</taxon>
        <taxon>Natronomonas</taxon>
    </lineage>
</organism>
<comment type="subcellular location">
    <subcellularLocation>
        <location evidence="1">Cell membrane</location>
        <topology evidence="1">Multi-pass membrane protein</topology>
    </subcellularLocation>
</comment>
<dbReference type="InterPro" id="IPR025105">
    <property type="entry name" value="DUF4010"/>
</dbReference>
<dbReference type="EMBL" id="CR936257">
    <property type="protein sequence ID" value="CAI50251.1"/>
    <property type="molecule type" value="Genomic_DNA"/>
</dbReference>
<dbReference type="Proteomes" id="UP000002698">
    <property type="component" value="Chromosome"/>
</dbReference>
<dbReference type="AlphaFoldDB" id="A0A1U7EYF5"/>
<dbReference type="STRING" id="348780.NP_4320A"/>
<dbReference type="EnsemblBacteria" id="CAI50251">
    <property type="protein sequence ID" value="CAI50251"/>
    <property type="gene ID" value="NP_4320A"/>
</dbReference>
<keyword evidence="5 6" id="KW-0472">Membrane</keyword>
<reference evidence="9 10" key="1">
    <citation type="journal article" date="2005" name="Genome Res.">
        <title>Living with two extremes: conclusions from the genome sequence of Natronomonas pharaonis.</title>
        <authorList>
            <person name="Falb M."/>
            <person name="Pfeiffer F."/>
            <person name="Palm P."/>
            <person name="Rodewald K."/>
            <person name="Hickmann V."/>
            <person name="Tittor J."/>
            <person name="Oesterhelt D."/>
        </authorList>
    </citation>
    <scope>NUCLEOTIDE SEQUENCE [LARGE SCALE GENOMIC DNA]</scope>
    <source>
        <strain evidence="10">ATCC 35678 / DSM 2160 / CIP 103997 / JCM 8858 / NBRC 14720 / NCIMB 2260 / Gabara</strain>
    </source>
</reference>
<evidence type="ECO:0000256" key="3">
    <source>
        <dbReference type="ARBA" id="ARBA00022692"/>
    </source>
</evidence>
<dbReference type="PANTHER" id="PTHR39084">
    <property type="entry name" value="MEMBRANE PROTEIN-RELATED"/>
    <property type="match status" value="1"/>
</dbReference>
<gene>
    <name evidence="9" type="ordered locus">NP_4320A</name>
</gene>
<feature type="transmembrane region" description="Helical" evidence="6">
    <location>
        <begin position="61"/>
        <end position="80"/>
    </location>
</feature>
<keyword evidence="4 6" id="KW-1133">Transmembrane helix</keyword>
<evidence type="ECO:0000313" key="10">
    <source>
        <dbReference type="Proteomes" id="UP000002698"/>
    </source>
</evidence>